<dbReference type="InterPro" id="IPR017853">
    <property type="entry name" value="GH"/>
</dbReference>
<proteinExistence type="inferred from homology"/>
<feature type="domain" description="Glycosyl hydrolase family 13 catalytic" evidence="4">
    <location>
        <begin position="21"/>
        <end position="412"/>
    </location>
</feature>
<dbReference type="PANTHER" id="PTHR10357:SF179">
    <property type="entry name" value="NEUTRAL AND BASIC AMINO ACID TRANSPORT PROTEIN RBAT"/>
    <property type="match status" value="1"/>
</dbReference>
<dbReference type="Gene3D" id="3.20.20.80">
    <property type="entry name" value="Glycosidases"/>
    <property type="match status" value="1"/>
</dbReference>
<dbReference type="SUPFAM" id="SSF51445">
    <property type="entry name" value="(Trans)glycosidases"/>
    <property type="match status" value="1"/>
</dbReference>
<keyword evidence="3" id="KW-0326">Glycosidase</keyword>
<dbReference type="InterPro" id="IPR013780">
    <property type="entry name" value="Glyco_hydro_b"/>
</dbReference>
<evidence type="ECO:0000259" key="4">
    <source>
        <dbReference type="SMART" id="SM00642"/>
    </source>
</evidence>
<keyword evidence="2" id="KW-0378">Hydrolase</keyword>
<sequence>MNHSDNRTVNRAWWKEAVVYQVYWRSFMDANGDGYGDLQGLMQKLDYIKRLGIDVIWLNPIYESPDKDNGYDIADYYQIIPKAGTMEDFRKLLVKVHELDMKLIMDLVVNHTSYAHPWFEESRSSLDNPKRDWYIWKPGKEEGPPNNWRSYFEPSTWTYDEQTGEYYFHSFAKEQPDLNWENAELRQEIYRMMRFWLDQGIDGFRMDVINLLAKIPGFPDTEWPEHIDYLGNNPGIHDYLQEMNREVLRHYNIMTVGEIPFVTPEDGLLYVAEKRQELHTLFHFQVADDMPAWDLDRYRHIQATWHDAFRHEGWNSQFLNNHDHTRQVTRYGNDGAYRVQSAKLLATMIHTLPGTPYVFQGEEIGMTGVDFPSIDDYQDIAMHNKYREALEKGGAPDQVLRELQPLSRDNSRTPMQWNGEQHAGFTTGQPWIQINPNYAEINVERDLAAQDSIYAYYQRLISLRKMHNVMVYGDYADQSGGEAHVYAYTRSLEEETWLVVLNHSDVQQLYELPAPWQDRFQHARALLHNYDGPPAKDKVELGGTCLQLRPHEAVIYSIID</sequence>
<dbReference type="HOGENOM" id="CLU_006462_2_3_9"/>
<evidence type="ECO:0000313" key="6">
    <source>
        <dbReference type="Proteomes" id="UP000005876"/>
    </source>
</evidence>
<evidence type="ECO:0000256" key="2">
    <source>
        <dbReference type="ARBA" id="ARBA00022801"/>
    </source>
</evidence>
<dbReference type="FunFam" id="3.90.400.10:FF:000002">
    <property type="entry name" value="Sucrose isomerase"/>
    <property type="match status" value="1"/>
</dbReference>
<dbReference type="SUPFAM" id="SSF51011">
    <property type="entry name" value="Glycosyl hydrolase domain"/>
    <property type="match status" value="1"/>
</dbReference>
<dbReference type="RefSeq" id="WP_014281805.1">
    <property type="nucleotide sequence ID" value="NC_016641.1"/>
</dbReference>
<reference evidence="6" key="1">
    <citation type="submission" date="2011-11" db="EMBL/GenBank/DDBJ databases">
        <title>Complete sequence of Paenibacillus terrae HPL-003.</title>
        <authorList>
            <person name="Shin S.H."/>
            <person name="Kim S."/>
            <person name="Kim J.Y."/>
        </authorList>
    </citation>
    <scope>NUCLEOTIDE SEQUENCE [LARGE SCALE GENOMIC DNA]</scope>
    <source>
        <strain evidence="6">HPL-003</strain>
    </source>
</reference>
<comment type="similarity">
    <text evidence="1">Belongs to the glycosyl hydrolase 13 family.</text>
</comment>
<dbReference type="GO" id="GO:0004556">
    <property type="term" value="F:alpha-amylase activity"/>
    <property type="evidence" value="ECO:0007669"/>
    <property type="project" value="TreeGrafter"/>
</dbReference>
<reference evidence="5 6" key="3">
    <citation type="journal article" date="2012" name="J. Bacteriol.">
        <title>Genome Sequence of Paenibacillus terrae HPL-003, a Xylanase-Producing Bacterium Isolated from Soil Found in Forest Residue.</title>
        <authorList>
            <person name="Shin S.H."/>
            <person name="Kim S."/>
            <person name="Kim J.Y."/>
            <person name="Song H.Y."/>
            <person name="Cho S.J."/>
            <person name="Kim D.R."/>
            <person name="Lee K.I."/>
            <person name="Lim H.K."/>
            <person name="Park N.J."/>
            <person name="Hwang I.T."/>
            <person name="Yang K.S."/>
        </authorList>
    </citation>
    <scope>NUCLEOTIDE SEQUENCE [LARGE SCALE GENOMIC DNA]</scope>
    <source>
        <strain evidence="5 6">HPL-003</strain>
    </source>
</reference>
<dbReference type="SMR" id="G7VQ41"/>
<dbReference type="AlphaFoldDB" id="G7VQ41"/>
<name>G7VQ41_PAETH</name>
<evidence type="ECO:0000313" key="5">
    <source>
        <dbReference type="EMBL" id="AET61110.1"/>
    </source>
</evidence>
<dbReference type="STRING" id="985665.HPL003_21910"/>
<dbReference type="Proteomes" id="UP000005876">
    <property type="component" value="Chromosome"/>
</dbReference>
<dbReference type="NCBIfam" id="NF008183">
    <property type="entry name" value="PRK10933.1"/>
    <property type="match status" value="1"/>
</dbReference>
<evidence type="ECO:0000256" key="1">
    <source>
        <dbReference type="ARBA" id="ARBA00008061"/>
    </source>
</evidence>
<dbReference type="Pfam" id="PF16657">
    <property type="entry name" value="Malt_amylase_C"/>
    <property type="match status" value="1"/>
</dbReference>
<protein>
    <submittedName>
        <fullName evidence="5">Oligo-1,4-1,6-alpha-glucosidase</fullName>
    </submittedName>
</protein>
<dbReference type="Pfam" id="PF00128">
    <property type="entry name" value="Alpha-amylase"/>
    <property type="match status" value="1"/>
</dbReference>
<dbReference type="SMART" id="SM00642">
    <property type="entry name" value="Aamy"/>
    <property type="match status" value="1"/>
</dbReference>
<dbReference type="KEGG" id="pta:HPL003_21910"/>
<dbReference type="PANTHER" id="PTHR10357">
    <property type="entry name" value="ALPHA-AMYLASE FAMILY MEMBER"/>
    <property type="match status" value="1"/>
</dbReference>
<reference key="2">
    <citation type="submission" date="2011-11" db="EMBL/GenBank/DDBJ databases">
        <authorList>
            <person name="Shin S.H."/>
            <person name="Kim S."/>
            <person name="Kim J.Y."/>
        </authorList>
    </citation>
    <scope>NUCLEOTIDE SEQUENCE</scope>
    <source>
        <strain>HPL-003</strain>
    </source>
</reference>
<dbReference type="CDD" id="cd11333">
    <property type="entry name" value="AmyAc_SI_OligoGlu_DGase"/>
    <property type="match status" value="1"/>
</dbReference>
<gene>
    <name evidence="5" type="ordered locus">HPL003_21910</name>
</gene>
<dbReference type="InterPro" id="IPR006047">
    <property type="entry name" value="GH13_cat_dom"/>
</dbReference>
<organism evidence="5 6">
    <name type="scientific">Paenibacillus terrae (strain HPL-003)</name>
    <dbReference type="NCBI Taxonomy" id="985665"/>
    <lineage>
        <taxon>Bacteria</taxon>
        <taxon>Bacillati</taxon>
        <taxon>Bacillota</taxon>
        <taxon>Bacilli</taxon>
        <taxon>Bacillales</taxon>
        <taxon>Paenibacillaceae</taxon>
        <taxon>Paenibacillus</taxon>
    </lineage>
</organism>
<dbReference type="InterPro" id="IPR045857">
    <property type="entry name" value="O16G_dom_2"/>
</dbReference>
<dbReference type="OrthoDB" id="9805159at2"/>
<evidence type="ECO:0000256" key="3">
    <source>
        <dbReference type="ARBA" id="ARBA00023295"/>
    </source>
</evidence>
<dbReference type="EMBL" id="CP003107">
    <property type="protein sequence ID" value="AET61110.1"/>
    <property type="molecule type" value="Genomic_DNA"/>
</dbReference>
<dbReference type="FunFam" id="3.20.20.80:FF:000064">
    <property type="entry name" value="Oligo-1,6-glucosidase"/>
    <property type="match status" value="2"/>
</dbReference>
<dbReference type="GO" id="GO:0009313">
    <property type="term" value="P:oligosaccharide catabolic process"/>
    <property type="evidence" value="ECO:0007669"/>
    <property type="project" value="TreeGrafter"/>
</dbReference>
<accession>G7VQ41</accession>
<dbReference type="InterPro" id="IPR032091">
    <property type="entry name" value="Malt_amylase-like_C"/>
</dbReference>
<dbReference type="Gene3D" id="3.90.400.10">
    <property type="entry name" value="Oligo-1,6-glucosidase, Domain 2"/>
    <property type="match status" value="1"/>
</dbReference>
<dbReference type="Gene3D" id="2.60.40.1180">
    <property type="entry name" value="Golgi alpha-mannosidase II"/>
    <property type="match status" value="1"/>
</dbReference>
<dbReference type="eggNOG" id="COG0366">
    <property type="taxonomic scope" value="Bacteria"/>
</dbReference>